<evidence type="ECO:0000259" key="3">
    <source>
        <dbReference type="PROSITE" id="PS51186"/>
    </source>
</evidence>
<proteinExistence type="predicted"/>
<organism evidence="4 5">
    <name type="scientific">Mucilaginibacter ginsenosidivorans</name>
    <dbReference type="NCBI Taxonomy" id="398053"/>
    <lineage>
        <taxon>Bacteria</taxon>
        <taxon>Pseudomonadati</taxon>
        <taxon>Bacteroidota</taxon>
        <taxon>Sphingobacteriia</taxon>
        <taxon>Sphingobacteriales</taxon>
        <taxon>Sphingobacteriaceae</taxon>
        <taxon>Mucilaginibacter</taxon>
    </lineage>
</organism>
<evidence type="ECO:0000313" key="5">
    <source>
        <dbReference type="Proteomes" id="UP000321479"/>
    </source>
</evidence>
<dbReference type="GO" id="GO:0016747">
    <property type="term" value="F:acyltransferase activity, transferring groups other than amino-acyl groups"/>
    <property type="evidence" value="ECO:0007669"/>
    <property type="project" value="InterPro"/>
</dbReference>
<dbReference type="SUPFAM" id="SSF55729">
    <property type="entry name" value="Acyl-CoA N-acyltransferases (Nat)"/>
    <property type="match status" value="1"/>
</dbReference>
<keyword evidence="5" id="KW-1185">Reference proteome</keyword>
<keyword evidence="2" id="KW-0012">Acyltransferase</keyword>
<evidence type="ECO:0000313" key="4">
    <source>
        <dbReference type="EMBL" id="QEC61558.1"/>
    </source>
</evidence>
<evidence type="ECO:0000256" key="1">
    <source>
        <dbReference type="ARBA" id="ARBA00022679"/>
    </source>
</evidence>
<accession>A0A5B8URS9</accession>
<evidence type="ECO:0000256" key="2">
    <source>
        <dbReference type="ARBA" id="ARBA00023315"/>
    </source>
</evidence>
<dbReference type="PANTHER" id="PTHR43800:SF1">
    <property type="entry name" value="PEPTIDYL-LYSINE N-ACETYLTRANSFERASE YJAB"/>
    <property type="match status" value="1"/>
</dbReference>
<dbReference type="OrthoDB" id="9789605at2"/>
<protein>
    <submittedName>
        <fullName evidence="4">GNAT family N-acetyltransferase</fullName>
    </submittedName>
</protein>
<feature type="domain" description="N-acetyltransferase" evidence="3">
    <location>
        <begin position="1"/>
        <end position="142"/>
    </location>
</feature>
<dbReference type="Gene3D" id="3.40.630.30">
    <property type="match status" value="1"/>
</dbReference>
<dbReference type="InterPro" id="IPR000182">
    <property type="entry name" value="GNAT_dom"/>
</dbReference>
<dbReference type="RefSeq" id="WP_147030135.1">
    <property type="nucleotide sequence ID" value="NZ_CP042436.1"/>
</dbReference>
<dbReference type="PANTHER" id="PTHR43800">
    <property type="entry name" value="PEPTIDYL-LYSINE N-ACETYLTRANSFERASE YJAB"/>
    <property type="match status" value="1"/>
</dbReference>
<dbReference type="PROSITE" id="PS51186">
    <property type="entry name" value="GNAT"/>
    <property type="match status" value="1"/>
</dbReference>
<dbReference type="KEGG" id="mgin:FRZ54_02805"/>
<keyword evidence="1 4" id="KW-0808">Transferase</keyword>
<dbReference type="Pfam" id="PF13673">
    <property type="entry name" value="Acetyltransf_10"/>
    <property type="match status" value="1"/>
</dbReference>
<dbReference type="EMBL" id="CP042436">
    <property type="protein sequence ID" value="QEC61558.1"/>
    <property type="molecule type" value="Genomic_DNA"/>
</dbReference>
<dbReference type="Proteomes" id="UP000321479">
    <property type="component" value="Chromosome"/>
</dbReference>
<dbReference type="CDD" id="cd04301">
    <property type="entry name" value="NAT_SF"/>
    <property type="match status" value="1"/>
</dbReference>
<dbReference type="AlphaFoldDB" id="A0A5B8URS9"/>
<name>A0A5B8URS9_9SPHI</name>
<dbReference type="InterPro" id="IPR016181">
    <property type="entry name" value="Acyl_CoA_acyltransferase"/>
</dbReference>
<reference evidence="4 5" key="1">
    <citation type="journal article" date="2017" name="Curr. Microbiol.">
        <title>Mucilaginibacter ginsenosidivorans sp. nov., Isolated from Soil of Ginseng Field.</title>
        <authorList>
            <person name="Kim M.M."/>
            <person name="Siddiqi M.Z."/>
            <person name="Im W.T."/>
        </authorList>
    </citation>
    <scope>NUCLEOTIDE SEQUENCE [LARGE SCALE GENOMIC DNA]</scope>
    <source>
        <strain evidence="4 5">Gsoil 3017</strain>
    </source>
</reference>
<gene>
    <name evidence="4" type="ORF">FRZ54_02805</name>
</gene>
<sequence>MKISIAAEADHEELVAIWEASIRATHSFLPEEEILYFKPFVRQYFDAVDLYLISLDDRISGFLGVSGQEVQMLFLHPDARGKGAGRLLMEFAINNCGATKVEVNEQNEQAVGFYKHLGFKIFDRSDLDYLGKPYPILSMELI</sequence>